<dbReference type="Pfam" id="PF07176">
    <property type="entry name" value="DUF1400"/>
    <property type="match status" value="1"/>
</dbReference>
<gene>
    <name evidence="2" type="ORF">VPK24_16290</name>
</gene>
<name>A0ABW7CDL3_9CYAN</name>
<keyword evidence="3" id="KW-1185">Reference proteome</keyword>
<sequence>MARSIKQPQAVQQPPLLGQRAIRWIGRVGSVALGSSLAIALAAGQALALDKLVLRLPGLGDVDITMAELKTFAETGQASGDFGQLLSDPNVAKQVSRADLQRILKSPFQVGSAAARTAPAVLKSCPGELVIGSISQVLYADNAQGNAQPLTAAIEKVLSRASAAPVTALDVLMQLEPKTMTVDAGEALKIYTRVKTKVQPIISKVGGLTVRELTSMDSAKLSQLLSEAGVTSSDISKIQGAIQAFGTIDPGSDLDKLLRQVNVGSLLQKAAAGDFSALLSELGSIDVSQIDLKPYEGRVSGLMAAMMEVLGLPVNRGAACRAVM</sequence>
<accession>A0ABW7CDL3</accession>
<protein>
    <submittedName>
        <fullName evidence="2">Alpha/beta hydrolase</fullName>
    </submittedName>
</protein>
<feature type="domain" description="DUF1400" evidence="1">
    <location>
        <begin position="50"/>
        <end position="183"/>
    </location>
</feature>
<comment type="caution">
    <text evidence="2">The sequence shown here is derived from an EMBL/GenBank/DDBJ whole genome shotgun (WGS) entry which is preliminary data.</text>
</comment>
<proteinExistence type="predicted"/>
<evidence type="ECO:0000313" key="3">
    <source>
        <dbReference type="Proteomes" id="UP001604335"/>
    </source>
</evidence>
<dbReference type="EMBL" id="JAZAQF010000086">
    <property type="protein sequence ID" value="MFG3819205.1"/>
    <property type="molecule type" value="Genomic_DNA"/>
</dbReference>
<organism evidence="2 3">
    <name type="scientific">Limnothrix redekei LRLZ20PSL1</name>
    <dbReference type="NCBI Taxonomy" id="3112953"/>
    <lineage>
        <taxon>Bacteria</taxon>
        <taxon>Bacillati</taxon>
        <taxon>Cyanobacteriota</taxon>
        <taxon>Cyanophyceae</taxon>
        <taxon>Pseudanabaenales</taxon>
        <taxon>Pseudanabaenaceae</taxon>
        <taxon>Limnothrix</taxon>
    </lineage>
</organism>
<dbReference type="RefSeq" id="WP_393014952.1">
    <property type="nucleotide sequence ID" value="NZ_JAZAQF010000086.1"/>
</dbReference>
<dbReference type="InterPro" id="IPR010802">
    <property type="entry name" value="DUF1400"/>
</dbReference>
<evidence type="ECO:0000259" key="1">
    <source>
        <dbReference type="Pfam" id="PF07176"/>
    </source>
</evidence>
<dbReference type="GO" id="GO:0016787">
    <property type="term" value="F:hydrolase activity"/>
    <property type="evidence" value="ECO:0007669"/>
    <property type="project" value="UniProtKB-KW"/>
</dbReference>
<keyword evidence="2" id="KW-0378">Hydrolase</keyword>
<dbReference type="Proteomes" id="UP001604335">
    <property type="component" value="Unassembled WGS sequence"/>
</dbReference>
<evidence type="ECO:0000313" key="2">
    <source>
        <dbReference type="EMBL" id="MFG3819205.1"/>
    </source>
</evidence>
<reference evidence="3" key="1">
    <citation type="journal article" date="2024" name="Algal Res.">
        <title>Biochemical, toxicological and genomic investigation of a high-biomass producing Limnothrix strain isolated from Italian shallow drinking water reservoir.</title>
        <authorList>
            <person name="Simonazzi M."/>
            <person name="Shishido T.K."/>
            <person name="Delbaje E."/>
            <person name="Wahlsten M."/>
            <person name="Fewer D.P."/>
            <person name="Sivonen K."/>
            <person name="Pezzolesi L."/>
            <person name="Pistocchi R."/>
        </authorList>
    </citation>
    <scope>NUCLEOTIDE SEQUENCE [LARGE SCALE GENOMIC DNA]</scope>
    <source>
        <strain evidence="3">LRLZ20PSL1</strain>
    </source>
</reference>